<evidence type="ECO:0000259" key="1">
    <source>
        <dbReference type="Pfam" id="PF00112"/>
    </source>
</evidence>
<dbReference type="GO" id="GO:0006508">
    <property type="term" value="P:proteolysis"/>
    <property type="evidence" value="ECO:0007669"/>
    <property type="project" value="InterPro"/>
</dbReference>
<dbReference type="SUPFAM" id="SSF54001">
    <property type="entry name" value="Cysteine proteinases"/>
    <property type="match status" value="1"/>
</dbReference>
<protein>
    <recommendedName>
        <fullName evidence="1">Peptidase C1A papain C-terminal domain-containing protein</fullName>
    </recommendedName>
</protein>
<dbReference type="CDD" id="cd02619">
    <property type="entry name" value="Peptidase_C1"/>
    <property type="match status" value="1"/>
</dbReference>
<reference evidence="2" key="3">
    <citation type="submission" date="2015-04" db="UniProtKB">
        <authorList>
            <consortium name="EnsemblPlants"/>
        </authorList>
    </citation>
    <scope>IDENTIFICATION</scope>
</reference>
<name>A0A0D9VH62_9ORYZ</name>
<dbReference type="HOGENOM" id="CLU_104369_0_0_1"/>
<feature type="domain" description="Peptidase C1A papain C-terminal" evidence="1">
    <location>
        <begin position="124"/>
        <end position="204"/>
    </location>
</feature>
<dbReference type="AlphaFoldDB" id="A0A0D9VH62"/>
<dbReference type="InterPro" id="IPR038765">
    <property type="entry name" value="Papain-like_cys_pep_sf"/>
</dbReference>
<evidence type="ECO:0000313" key="2">
    <source>
        <dbReference type="EnsemblPlants" id="LPERR02G16750.1"/>
    </source>
</evidence>
<dbReference type="InterPro" id="IPR000668">
    <property type="entry name" value="Peptidase_C1A_C"/>
</dbReference>
<sequence length="226" mass="26310">MLSSTSLLTAQRPTQEDQARFVHALLTMSEAFFPHEFSWKNRAFYGRYILPEIRHQGNKPTCLFNAMCTAAEIEMARTAAMNYQPMYTRFDVDSFVRDYEDFAARIEYGYQCVQIYDVQSIHTFEDVCNTINQGRPVLGMLGLTIDFDHLPPTGIYRYYRERRKIPETTHEVVFIGYGLYFGERYLVFMNSHGERFGDRGFGRVFFSSVSDLMTLRVPSISPFRGP</sequence>
<reference evidence="2 3" key="1">
    <citation type="submission" date="2012-08" db="EMBL/GenBank/DDBJ databases">
        <title>Oryza genome evolution.</title>
        <authorList>
            <person name="Wing R.A."/>
        </authorList>
    </citation>
    <scope>NUCLEOTIDE SEQUENCE</scope>
</reference>
<dbReference type="eggNOG" id="ENOG502R56N">
    <property type="taxonomic scope" value="Eukaryota"/>
</dbReference>
<dbReference type="Pfam" id="PF00112">
    <property type="entry name" value="Peptidase_C1"/>
    <property type="match status" value="1"/>
</dbReference>
<organism evidence="2 3">
    <name type="scientific">Leersia perrieri</name>
    <dbReference type="NCBI Taxonomy" id="77586"/>
    <lineage>
        <taxon>Eukaryota</taxon>
        <taxon>Viridiplantae</taxon>
        <taxon>Streptophyta</taxon>
        <taxon>Embryophyta</taxon>
        <taxon>Tracheophyta</taxon>
        <taxon>Spermatophyta</taxon>
        <taxon>Magnoliopsida</taxon>
        <taxon>Liliopsida</taxon>
        <taxon>Poales</taxon>
        <taxon>Poaceae</taxon>
        <taxon>BOP clade</taxon>
        <taxon>Oryzoideae</taxon>
        <taxon>Oryzeae</taxon>
        <taxon>Oryzinae</taxon>
        <taxon>Leersia</taxon>
    </lineage>
</organism>
<proteinExistence type="predicted"/>
<dbReference type="GO" id="GO:0008234">
    <property type="term" value="F:cysteine-type peptidase activity"/>
    <property type="evidence" value="ECO:0007669"/>
    <property type="project" value="InterPro"/>
</dbReference>
<keyword evidence="3" id="KW-1185">Reference proteome</keyword>
<dbReference type="EnsemblPlants" id="LPERR02G16750.1">
    <property type="protein sequence ID" value="LPERR02G16750.1"/>
    <property type="gene ID" value="LPERR02G16750"/>
</dbReference>
<dbReference type="Gramene" id="LPERR02G16750.1">
    <property type="protein sequence ID" value="LPERR02G16750.1"/>
    <property type="gene ID" value="LPERR02G16750"/>
</dbReference>
<evidence type="ECO:0000313" key="3">
    <source>
        <dbReference type="Proteomes" id="UP000032180"/>
    </source>
</evidence>
<reference evidence="3" key="2">
    <citation type="submission" date="2013-12" db="EMBL/GenBank/DDBJ databases">
        <authorList>
            <person name="Yu Y."/>
            <person name="Lee S."/>
            <person name="de Baynast K."/>
            <person name="Wissotski M."/>
            <person name="Liu L."/>
            <person name="Talag J."/>
            <person name="Goicoechea J."/>
            <person name="Angelova A."/>
            <person name="Jetty R."/>
            <person name="Kudrna D."/>
            <person name="Golser W."/>
            <person name="Rivera L."/>
            <person name="Zhang J."/>
            <person name="Wing R."/>
        </authorList>
    </citation>
    <scope>NUCLEOTIDE SEQUENCE</scope>
</reference>
<dbReference type="Proteomes" id="UP000032180">
    <property type="component" value="Chromosome 2"/>
</dbReference>
<accession>A0A0D9VH62</accession>
<dbReference type="Gene3D" id="3.90.70.10">
    <property type="entry name" value="Cysteine proteinases"/>
    <property type="match status" value="1"/>
</dbReference>